<organism evidence="7 8">
    <name type="scientific">Ezakiella coagulans</name>
    <dbReference type="NCBI Taxonomy" id="46507"/>
    <lineage>
        <taxon>Bacteria</taxon>
        <taxon>Bacillati</taxon>
        <taxon>Bacillota</taxon>
        <taxon>Tissierellia</taxon>
        <taxon>Ezakiella</taxon>
    </lineage>
</organism>
<keyword evidence="1" id="KW-0690">Ribosome biogenesis</keyword>
<evidence type="ECO:0000313" key="8">
    <source>
        <dbReference type="Proteomes" id="UP000245793"/>
    </source>
</evidence>
<name>A0A2U1E4S9_9FIRM</name>
<evidence type="ECO:0000256" key="2">
    <source>
        <dbReference type="ARBA" id="ARBA00022670"/>
    </source>
</evidence>
<dbReference type="AlphaFoldDB" id="A0A2U1E4S9"/>
<evidence type="ECO:0000256" key="5">
    <source>
        <dbReference type="ARBA" id="ARBA00044503"/>
    </source>
</evidence>
<evidence type="ECO:0000256" key="4">
    <source>
        <dbReference type="ARBA" id="ARBA00022807"/>
    </source>
</evidence>
<dbReference type="PANTHER" id="PTHR39178">
    <property type="entry name" value="HYPOTHETICAL RIBOSOME-ASSOCIATED PROTEIN"/>
    <property type="match status" value="1"/>
</dbReference>
<comment type="similarity">
    <text evidence="5">Belongs to the Prp family.</text>
</comment>
<dbReference type="PANTHER" id="PTHR39178:SF1">
    <property type="entry name" value="RIBOSOMAL-PROCESSING CYSTEINE PROTEASE PRP"/>
    <property type="match status" value="1"/>
</dbReference>
<dbReference type="InterPro" id="IPR036764">
    <property type="entry name" value="Peptidase_Prp_sf"/>
</dbReference>
<protein>
    <recommendedName>
        <fullName evidence="6">Ribosomal processing cysteine protease Prp</fullName>
    </recommendedName>
</protein>
<keyword evidence="4" id="KW-0788">Thiol protease</keyword>
<dbReference type="GO" id="GO:0006508">
    <property type="term" value="P:proteolysis"/>
    <property type="evidence" value="ECO:0007669"/>
    <property type="project" value="UniProtKB-KW"/>
</dbReference>
<keyword evidence="2" id="KW-0645">Protease</keyword>
<dbReference type="Pfam" id="PF04327">
    <property type="entry name" value="Peptidase_Prp"/>
    <property type="match status" value="1"/>
</dbReference>
<dbReference type="RefSeq" id="WP_116479908.1">
    <property type="nucleotide sequence ID" value="NZ_QEKV01000003.1"/>
</dbReference>
<evidence type="ECO:0000313" key="7">
    <source>
        <dbReference type="EMBL" id="PVY94905.1"/>
    </source>
</evidence>
<gene>
    <name evidence="7" type="ORF">C7381_103144</name>
</gene>
<dbReference type="GO" id="GO:0042254">
    <property type="term" value="P:ribosome biogenesis"/>
    <property type="evidence" value="ECO:0007669"/>
    <property type="project" value="UniProtKB-KW"/>
</dbReference>
<evidence type="ECO:0000256" key="3">
    <source>
        <dbReference type="ARBA" id="ARBA00022801"/>
    </source>
</evidence>
<reference evidence="7 8" key="1">
    <citation type="submission" date="2018-04" db="EMBL/GenBank/DDBJ databases">
        <title>Genomic Encyclopedia of Type Strains, Phase IV (KMG-IV): sequencing the most valuable type-strain genomes for metagenomic binning, comparative biology and taxonomic classification.</title>
        <authorList>
            <person name="Goeker M."/>
        </authorList>
    </citation>
    <scope>NUCLEOTIDE SEQUENCE [LARGE SCALE GENOMIC DNA]</scope>
    <source>
        <strain evidence="7 8">DSM 20705</strain>
    </source>
</reference>
<dbReference type="CDD" id="cd16332">
    <property type="entry name" value="Prp-like"/>
    <property type="match status" value="1"/>
</dbReference>
<evidence type="ECO:0000256" key="1">
    <source>
        <dbReference type="ARBA" id="ARBA00022517"/>
    </source>
</evidence>
<sequence length="105" mass="11997">MIKIVAFRNKEHIGFEIKGHADYDDHGYDIVCAAVSILSHTIYRSLVVNLDLEDELDVEIKDGFMTLSLARRGEDVDLLFDTFIEGIRSLEEGYGDFIKLTLEEE</sequence>
<comment type="caution">
    <text evidence="7">The sequence shown here is derived from an EMBL/GenBank/DDBJ whole genome shotgun (WGS) entry which is preliminary data.</text>
</comment>
<keyword evidence="3" id="KW-0378">Hydrolase</keyword>
<dbReference type="Gene3D" id="3.30.70.1490">
    <property type="entry name" value="Cysteine protease Prp"/>
    <property type="match status" value="1"/>
</dbReference>
<accession>A0A2U1E4S9</accession>
<dbReference type="GO" id="GO:0008234">
    <property type="term" value="F:cysteine-type peptidase activity"/>
    <property type="evidence" value="ECO:0007669"/>
    <property type="project" value="UniProtKB-KW"/>
</dbReference>
<dbReference type="EMBL" id="QEKV01000003">
    <property type="protein sequence ID" value="PVY94905.1"/>
    <property type="molecule type" value="Genomic_DNA"/>
</dbReference>
<evidence type="ECO:0000256" key="6">
    <source>
        <dbReference type="ARBA" id="ARBA00044538"/>
    </source>
</evidence>
<dbReference type="InterPro" id="IPR007422">
    <property type="entry name" value="Peptidase_Prp"/>
</dbReference>
<dbReference type="Proteomes" id="UP000245793">
    <property type="component" value="Unassembled WGS sequence"/>
</dbReference>
<dbReference type="SUPFAM" id="SSF118010">
    <property type="entry name" value="TM1457-like"/>
    <property type="match status" value="1"/>
</dbReference>
<keyword evidence="8" id="KW-1185">Reference proteome</keyword>
<proteinExistence type="inferred from homology"/>